<protein>
    <submittedName>
        <fullName evidence="2">Uncharacterized protein</fullName>
    </submittedName>
</protein>
<evidence type="ECO:0000313" key="3">
    <source>
        <dbReference type="Proteomes" id="UP000070093"/>
    </source>
</evidence>
<organism evidence="2 3">
    <name type="scientific">Prevotella bivia</name>
    <dbReference type="NCBI Taxonomy" id="28125"/>
    <lineage>
        <taxon>Bacteria</taxon>
        <taxon>Pseudomonadati</taxon>
        <taxon>Bacteroidota</taxon>
        <taxon>Bacteroidia</taxon>
        <taxon>Bacteroidales</taxon>
        <taxon>Prevotellaceae</taxon>
        <taxon>Prevotella</taxon>
    </lineage>
</organism>
<gene>
    <name evidence="2" type="ORF">HMPREF3202_01426</name>
</gene>
<accession>A0A137SVA0</accession>
<dbReference type="AlphaFoldDB" id="A0A137SVA0"/>
<reference evidence="2 3" key="1">
    <citation type="submission" date="2016-02" db="EMBL/GenBank/DDBJ databases">
        <authorList>
            <person name="Wen L."/>
            <person name="He K."/>
            <person name="Yang H."/>
        </authorList>
    </citation>
    <scope>NUCLEOTIDE SEQUENCE [LARGE SCALE GENOMIC DNA]</scope>
    <source>
        <strain evidence="2 3">GED7880</strain>
    </source>
</reference>
<keyword evidence="1" id="KW-0812">Transmembrane</keyword>
<keyword evidence="1" id="KW-0472">Membrane</keyword>
<dbReference type="EMBL" id="LTAG01000079">
    <property type="protein sequence ID" value="KXO16309.1"/>
    <property type="molecule type" value="Genomic_DNA"/>
</dbReference>
<comment type="caution">
    <text evidence="2">The sequence shown here is derived from an EMBL/GenBank/DDBJ whole genome shotgun (WGS) entry which is preliminary data.</text>
</comment>
<keyword evidence="1" id="KW-1133">Transmembrane helix</keyword>
<dbReference type="PATRIC" id="fig|28125.4.peg.1407"/>
<evidence type="ECO:0000313" key="2">
    <source>
        <dbReference type="EMBL" id="KXO16309.1"/>
    </source>
</evidence>
<dbReference type="Proteomes" id="UP000070093">
    <property type="component" value="Unassembled WGS sequence"/>
</dbReference>
<name>A0A137SVA0_9BACT</name>
<proteinExistence type="predicted"/>
<dbReference type="STRING" id="28125.HMPREF3202_01426"/>
<feature type="transmembrane region" description="Helical" evidence="1">
    <location>
        <begin position="12"/>
        <end position="42"/>
    </location>
</feature>
<sequence length="43" mass="5133">MWYQTQQRRSSFIWSSVVICLKISIFVVSNTTHICKLLYLLLL</sequence>
<evidence type="ECO:0000256" key="1">
    <source>
        <dbReference type="SAM" id="Phobius"/>
    </source>
</evidence>